<reference evidence="2 3" key="1">
    <citation type="submission" date="2006-08" db="EMBL/GenBank/DDBJ databases">
        <title>Complete sequence of Maricaulis maris MCS10.</title>
        <authorList>
            <consortium name="US DOE Joint Genome Institute"/>
            <person name="Copeland A."/>
            <person name="Lucas S."/>
            <person name="Lapidus A."/>
            <person name="Barry K."/>
            <person name="Detter J.C."/>
            <person name="Glavina del Rio T."/>
            <person name="Hammon N."/>
            <person name="Israni S."/>
            <person name="Dalin E."/>
            <person name="Tice H."/>
            <person name="Pitluck S."/>
            <person name="Saunders E."/>
            <person name="Brettin T."/>
            <person name="Bruce D."/>
            <person name="Han C."/>
            <person name="Tapia R."/>
            <person name="Gilna P."/>
            <person name="Schmutz J."/>
            <person name="Larimer F."/>
            <person name="Land M."/>
            <person name="Hauser L."/>
            <person name="Kyrpides N."/>
            <person name="Mikhailova N."/>
            <person name="Viollier P."/>
            <person name="Stephens C."/>
            <person name="Richardson P."/>
        </authorList>
    </citation>
    <scope>NUCLEOTIDE SEQUENCE [LARGE SCALE GENOMIC DNA]</scope>
    <source>
        <strain evidence="2 3">MCS10</strain>
    </source>
</reference>
<sequence precursor="true">MNILAALASLSALITFLIHTFAGGQVVARPLLADTHLPPASKWLNYYCWHITTVLLAAMALAFAATALDARFAAFPYLLGPLALCLSALSAAIAIKAGMPPLRLPSTSLFALTGALGIAALFANPV</sequence>
<proteinExistence type="predicted"/>
<dbReference type="eggNOG" id="ENOG50314SP">
    <property type="taxonomic scope" value="Bacteria"/>
</dbReference>
<evidence type="ECO:0008006" key="4">
    <source>
        <dbReference type="Google" id="ProtNLM"/>
    </source>
</evidence>
<keyword evidence="1" id="KW-1133">Transmembrane helix</keyword>
<feature type="transmembrane region" description="Helical" evidence="1">
    <location>
        <begin position="75"/>
        <end position="95"/>
    </location>
</feature>
<dbReference type="STRING" id="394221.Mmar10_0701"/>
<evidence type="ECO:0000256" key="1">
    <source>
        <dbReference type="SAM" id="Phobius"/>
    </source>
</evidence>
<dbReference type="OrthoDB" id="7667463at2"/>
<organism evidence="2 3">
    <name type="scientific">Maricaulis maris (strain MCS10)</name>
    <name type="common">Caulobacter maris</name>
    <dbReference type="NCBI Taxonomy" id="394221"/>
    <lineage>
        <taxon>Bacteria</taxon>
        <taxon>Pseudomonadati</taxon>
        <taxon>Pseudomonadota</taxon>
        <taxon>Alphaproteobacteria</taxon>
        <taxon>Maricaulales</taxon>
        <taxon>Maricaulaceae</taxon>
        <taxon>Maricaulis</taxon>
    </lineage>
</organism>
<evidence type="ECO:0000313" key="2">
    <source>
        <dbReference type="EMBL" id="ABI64994.1"/>
    </source>
</evidence>
<dbReference type="Proteomes" id="UP000001964">
    <property type="component" value="Chromosome"/>
</dbReference>
<name>Q0ARU3_MARMM</name>
<dbReference type="KEGG" id="mmr:Mmar10_0701"/>
<feature type="transmembrane region" description="Helical" evidence="1">
    <location>
        <begin position="44"/>
        <end position="68"/>
    </location>
</feature>
<gene>
    <name evidence="2" type="ordered locus">Mmar10_0701</name>
</gene>
<feature type="transmembrane region" description="Helical" evidence="1">
    <location>
        <begin position="107"/>
        <end position="124"/>
    </location>
</feature>
<keyword evidence="1" id="KW-0812">Transmembrane</keyword>
<evidence type="ECO:0000313" key="3">
    <source>
        <dbReference type="Proteomes" id="UP000001964"/>
    </source>
</evidence>
<keyword evidence="1" id="KW-0472">Membrane</keyword>
<dbReference type="HOGENOM" id="CLU_159124_1_0_5"/>
<accession>Q0ARU3</accession>
<dbReference type="AlphaFoldDB" id="Q0ARU3"/>
<protein>
    <recommendedName>
        <fullName evidence="4">DUF423 domain-containing protein</fullName>
    </recommendedName>
</protein>
<keyword evidence="3" id="KW-1185">Reference proteome</keyword>
<dbReference type="EMBL" id="CP000449">
    <property type="protein sequence ID" value="ABI64994.1"/>
    <property type="molecule type" value="Genomic_DNA"/>
</dbReference>
<dbReference type="RefSeq" id="WP_011642641.1">
    <property type="nucleotide sequence ID" value="NC_008347.1"/>
</dbReference>